<evidence type="ECO:0000256" key="4">
    <source>
        <dbReference type="ARBA" id="ARBA00022729"/>
    </source>
</evidence>
<dbReference type="EnsemblPlants" id="Zm00001eb045130_T001">
    <property type="protein sequence ID" value="Zm00001eb045130_P001"/>
    <property type="gene ID" value="Zm00001eb045130"/>
</dbReference>
<dbReference type="InterPro" id="IPR039271">
    <property type="entry name" value="Kiwellin-like"/>
</dbReference>
<dbReference type="Gramene" id="Zm00001eb045160_T001">
    <property type="protein sequence ID" value="Zm00001eb045160_P001"/>
    <property type="gene ID" value="Zm00001eb045160"/>
</dbReference>
<proteinExistence type="inferred from homology"/>
<keyword evidence="8" id="KW-1185">Reference proteome</keyword>
<dbReference type="PANTHER" id="PTHR33191">
    <property type="entry name" value="RIPENING-RELATED PROTEIN 2-RELATED"/>
    <property type="match status" value="1"/>
</dbReference>
<evidence type="ECO:0000256" key="1">
    <source>
        <dbReference type="ARBA" id="ARBA00004613"/>
    </source>
</evidence>
<dbReference type="AlphaFoldDB" id="A0A096T583"/>
<dbReference type="KEGG" id="zma:103643430"/>
<dbReference type="Gramene" id="Zm00001eb045080_T001">
    <property type="protein sequence ID" value="Zm00001eb045080_P001"/>
    <property type="gene ID" value="Zm00001eb045080"/>
</dbReference>
<reference evidence="7" key="2">
    <citation type="submission" date="2019-07" db="EMBL/GenBank/DDBJ databases">
        <authorList>
            <person name="Seetharam A."/>
            <person name="Woodhouse M."/>
            <person name="Cannon E."/>
        </authorList>
    </citation>
    <scope>NUCLEOTIDE SEQUENCE [LARGE SCALE GENOMIC DNA]</scope>
    <source>
        <strain evidence="7">cv. B73</strain>
    </source>
</reference>
<dbReference type="Gramene" id="Zm00001eb045090_T001">
    <property type="protein sequence ID" value="Zm00001eb045090_P001"/>
    <property type="gene ID" value="Zm00001eb045090"/>
</dbReference>
<dbReference type="GeneID" id="103643426"/>
<dbReference type="EnsemblPlants" id="Zm00001eb045090_T001">
    <property type="protein sequence ID" value="Zm00001eb045090_P001"/>
    <property type="gene ID" value="Zm00001eb045090"/>
</dbReference>
<keyword evidence="3" id="KW-0964">Secreted</keyword>
<dbReference type="EnsemblPlants" id="Zm00001eb045080_T001">
    <property type="protein sequence ID" value="Zm00001eb045080_P001"/>
    <property type="gene ID" value="Zm00001eb045080"/>
</dbReference>
<evidence type="ECO:0000313" key="7">
    <source>
        <dbReference type="EnsemblPlants" id="Zm00001eb045060_P001"/>
    </source>
</evidence>
<dbReference type="HOGENOM" id="CLU_047639_4_4_1"/>
<dbReference type="SMR" id="A0A096T583"/>
<dbReference type="Gramene" id="Zm00001eb045120_T001">
    <property type="protein sequence ID" value="Zm00001eb045120_P001"/>
    <property type="gene ID" value="Zm00001eb045120"/>
</dbReference>
<dbReference type="STRING" id="4577.A0A096T583"/>
<evidence type="ECO:0000256" key="3">
    <source>
        <dbReference type="ARBA" id="ARBA00022525"/>
    </source>
</evidence>
<dbReference type="RefSeq" id="XP_020402838.1">
    <property type="nucleotide sequence ID" value="XM_020547249.1"/>
</dbReference>
<dbReference type="PaxDb" id="4577-GRMZM2G307222_P01"/>
<protein>
    <submittedName>
        <fullName evidence="6">Ripening-related protein grip22</fullName>
    </submittedName>
</protein>
<organism evidence="6">
    <name type="scientific">Zea mays</name>
    <name type="common">Maize</name>
    <dbReference type="NCBI Taxonomy" id="4577"/>
    <lineage>
        <taxon>Eukaryota</taxon>
        <taxon>Viridiplantae</taxon>
        <taxon>Streptophyta</taxon>
        <taxon>Embryophyta</taxon>
        <taxon>Tracheophyta</taxon>
        <taxon>Spermatophyta</taxon>
        <taxon>Magnoliopsida</taxon>
        <taxon>Liliopsida</taxon>
        <taxon>Poales</taxon>
        <taxon>Poaceae</taxon>
        <taxon>PACMAD clade</taxon>
        <taxon>Panicoideae</taxon>
        <taxon>Andropogonodae</taxon>
        <taxon>Andropogoneae</taxon>
        <taxon>Tripsacinae</taxon>
        <taxon>Zea</taxon>
    </lineage>
</organism>
<dbReference type="GO" id="GO:0005576">
    <property type="term" value="C:extracellular region"/>
    <property type="evidence" value="ECO:0007669"/>
    <property type="project" value="UniProtKB-SubCell"/>
</dbReference>
<evidence type="ECO:0000313" key="8">
    <source>
        <dbReference type="Proteomes" id="UP000007305"/>
    </source>
</evidence>
<dbReference type="EMBL" id="CM007647">
    <property type="protein sequence ID" value="ONM05583.1"/>
    <property type="molecule type" value="Genomic_DNA"/>
</dbReference>
<keyword evidence="4 5" id="KW-0732">Signal</keyword>
<comment type="similarity">
    <text evidence="2">Belongs to the kiwellin family.</text>
</comment>
<dbReference type="SUPFAM" id="SSF50685">
    <property type="entry name" value="Barwin-like endoglucanases"/>
    <property type="match status" value="1"/>
</dbReference>
<dbReference type="OMA" id="CHKNIRI"/>
<gene>
    <name evidence="7" type="primary">LOC103643426</name>
    <name evidence="6" type="ORF">ZEAMMB73_Zm00001d032629</name>
</gene>
<feature type="chain" id="PRO_5010762802" evidence="5">
    <location>
        <begin position="24"/>
        <end position="144"/>
    </location>
</feature>
<name>A0A096T583_MAIZE</name>
<dbReference type="EnsemblPlants" id="Zm00001eb045060_T001">
    <property type="protein sequence ID" value="Zm00001eb045060_P001"/>
    <property type="gene ID" value="Zm00001eb045060"/>
</dbReference>
<evidence type="ECO:0000256" key="2">
    <source>
        <dbReference type="ARBA" id="ARBA00005592"/>
    </source>
</evidence>
<dbReference type="OrthoDB" id="616013at2759"/>
<dbReference type="CDD" id="cd22270">
    <property type="entry name" value="DPBB_kiwellin-like"/>
    <property type="match status" value="1"/>
</dbReference>
<dbReference type="eggNOG" id="ENOG502SCZ5">
    <property type="taxonomic scope" value="Eukaryota"/>
</dbReference>
<sequence>MAKTKIAVAIAILALFQVSCAAARRHGKPAHGDHDGDGTPAVMTVNGFKRGEDGGGAASCDGRFHSDDDLIVALSSRWYAGGKRCGKAIRITAESGRTVRARVVDECDSHGGCRNNIVDSSRAVWKALGLHTDVGEVHVTWSDA</sequence>
<comment type="subcellular location">
    <subcellularLocation>
        <location evidence="1">Secreted</location>
    </subcellularLocation>
</comment>
<dbReference type="Gene3D" id="2.40.40.10">
    <property type="entry name" value="RlpA-like domain"/>
    <property type="match status" value="1"/>
</dbReference>
<reference evidence="7" key="3">
    <citation type="submission" date="2021-05" db="UniProtKB">
        <authorList>
            <consortium name="EnsemblPlants"/>
        </authorList>
    </citation>
    <scope>IDENTIFICATION</scope>
    <source>
        <strain evidence="7">cv. B73</strain>
    </source>
</reference>
<dbReference type="Pfam" id="PF24300">
    <property type="entry name" value="KWL1"/>
    <property type="match status" value="1"/>
</dbReference>
<accession>A0A096T583</accession>
<dbReference type="InterPro" id="IPR036908">
    <property type="entry name" value="RlpA-like_sf"/>
</dbReference>
<dbReference type="Proteomes" id="UP000007305">
    <property type="component" value="Chromosome 1"/>
</dbReference>
<evidence type="ECO:0000256" key="5">
    <source>
        <dbReference type="SAM" id="SignalP"/>
    </source>
</evidence>
<reference evidence="6 8" key="1">
    <citation type="submission" date="2015-12" db="EMBL/GenBank/DDBJ databases">
        <title>Update maize B73 reference genome by single molecule sequencing technologies.</title>
        <authorList>
            <consortium name="Maize Genome Sequencing Project"/>
            <person name="Ware D."/>
        </authorList>
    </citation>
    <scope>NUCLEOTIDE SEQUENCE [LARGE SCALE GENOMIC DNA]</scope>
    <source>
        <strain evidence="8">cv. B73</strain>
        <tissue evidence="6">Seedling</tissue>
    </source>
</reference>
<dbReference type="PANTHER" id="PTHR33191:SF19">
    <property type="entry name" value="RIPENING-RELATED PROTEIN GRIP22"/>
    <property type="match status" value="1"/>
</dbReference>
<evidence type="ECO:0000313" key="6">
    <source>
        <dbReference type="EMBL" id="ONM05583.1"/>
    </source>
</evidence>
<dbReference type="EnsemblPlants" id="Zm00001eb045120_T001">
    <property type="protein sequence ID" value="Zm00001eb045120_P001"/>
    <property type="gene ID" value="Zm00001eb045120"/>
</dbReference>
<accession>A0A3L6D7E5</accession>
<dbReference type="EnsemblPlants" id="Zm00001eb045160_T001">
    <property type="protein sequence ID" value="Zm00001eb045160_P001"/>
    <property type="gene ID" value="Zm00001eb045160"/>
</dbReference>
<dbReference type="Gramene" id="Zm00001eb045060_T001">
    <property type="protein sequence ID" value="Zm00001eb045060_P001"/>
    <property type="gene ID" value="Zm00001eb045060"/>
</dbReference>
<feature type="signal peptide" evidence="5">
    <location>
        <begin position="1"/>
        <end position="23"/>
    </location>
</feature>
<dbReference type="Gramene" id="Zm00001eb045130_T001">
    <property type="protein sequence ID" value="Zm00001eb045130_P001"/>
    <property type="gene ID" value="Zm00001eb045130"/>
</dbReference>